<proteinExistence type="predicted"/>
<dbReference type="EnsemblMetazoa" id="RPRC001288-RA">
    <property type="protein sequence ID" value="RPRC001288-PA"/>
    <property type="gene ID" value="RPRC001288"/>
</dbReference>
<dbReference type="Proteomes" id="UP000015103">
    <property type="component" value="Unassembled WGS sequence"/>
</dbReference>
<reference evidence="1" key="1">
    <citation type="submission" date="2015-06" db="UniProtKB">
        <authorList>
            <consortium name="EnsemblMetazoa"/>
        </authorList>
    </citation>
    <scope>IDENTIFICATION</scope>
</reference>
<accession>A0A0G2KBG3</accession>
<dbReference type="InParanoid" id="A0A0G2KBG3"/>
<dbReference type="VEuPathDB" id="VectorBase:RPRC001288"/>
<protein>
    <submittedName>
        <fullName evidence="1">Uncharacterized protein</fullName>
    </submittedName>
</protein>
<sequence>TGKQALLK</sequence>
<evidence type="ECO:0000313" key="2">
    <source>
        <dbReference type="Proteomes" id="UP000015103"/>
    </source>
</evidence>
<dbReference type="EMBL" id="ACPB03009329">
    <property type="status" value="NOT_ANNOTATED_CDS"/>
    <property type="molecule type" value="Genomic_DNA"/>
</dbReference>
<keyword evidence="2" id="KW-1185">Reference proteome</keyword>
<organism evidence="1 2">
    <name type="scientific">Rhodnius prolixus</name>
    <name type="common">Triatomid bug</name>
    <dbReference type="NCBI Taxonomy" id="13249"/>
    <lineage>
        <taxon>Eukaryota</taxon>
        <taxon>Metazoa</taxon>
        <taxon>Ecdysozoa</taxon>
        <taxon>Arthropoda</taxon>
        <taxon>Hexapoda</taxon>
        <taxon>Insecta</taxon>
        <taxon>Pterygota</taxon>
        <taxon>Neoptera</taxon>
        <taxon>Paraneoptera</taxon>
        <taxon>Hemiptera</taxon>
        <taxon>Heteroptera</taxon>
        <taxon>Panheteroptera</taxon>
        <taxon>Cimicomorpha</taxon>
        <taxon>Reduviidae</taxon>
        <taxon>Triatominae</taxon>
        <taxon>Rhodnius</taxon>
    </lineage>
</organism>
<evidence type="ECO:0000313" key="1">
    <source>
        <dbReference type="EnsemblMetazoa" id="RPRC001288-PA"/>
    </source>
</evidence>
<name>A0A0G2KBG3_RHOPR</name>